<name>A0A9P8A6Z1_MORAP</name>
<sequence>MKSTFFTAAILALVLALSTSTTRAAPSTSMAATMTSPSAPTPTPSGKRSSGDILTASSVAVGAGLIAAALAAL</sequence>
<accession>A0A9P8A6Z1</accession>
<gene>
    <name evidence="4" type="ORF">KVV02_008556</name>
</gene>
<evidence type="ECO:0000313" key="5">
    <source>
        <dbReference type="Proteomes" id="UP000717515"/>
    </source>
</evidence>
<reference evidence="4" key="1">
    <citation type="submission" date="2021-07" db="EMBL/GenBank/DDBJ databases">
        <title>Draft genome of Mortierella alpina, strain LL118, isolated from an aspen leaf litter sample.</title>
        <authorList>
            <person name="Yang S."/>
            <person name="Vinatzer B.A."/>
        </authorList>
    </citation>
    <scope>NUCLEOTIDE SEQUENCE</scope>
    <source>
        <strain evidence="4">LL118</strain>
    </source>
</reference>
<dbReference type="Proteomes" id="UP000717515">
    <property type="component" value="Unassembled WGS sequence"/>
</dbReference>
<evidence type="ECO:0000256" key="1">
    <source>
        <dbReference type="SAM" id="MobiDB-lite"/>
    </source>
</evidence>
<keyword evidence="3" id="KW-0732">Signal</keyword>
<proteinExistence type="predicted"/>
<feature type="region of interest" description="Disordered" evidence="1">
    <location>
        <begin position="21"/>
        <end position="50"/>
    </location>
</feature>
<evidence type="ECO:0000313" key="4">
    <source>
        <dbReference type="EMBL" id="KAG9325084.1"/>
    </source>
</evidence>
<dbReference type="EMBL" id="JAIFTL010000049">
    <property type="protein sequence ID" value="KAG9325084.1"/>
    <property type="molecule type" value="Genomic_DNA"/>
</dbReference>
<feature type="chain" id="PRO_5040147301" evidence="3">
    <location>
        <begin position="25"/>
        <end position="73"/>
    </location>
</feature>
<keyword evidence="2" id="KW-0472">Membrane</keyword>
<evidence type="ECO:0000256" key="3">
    <source>
        <dbReference type="SAM" id="SignalP"/>
    </source>
</evidence>
<feature type="compositionally biased region" description="Low complexity" evidence="1">
    <location>
        <begin position="21"/>
        <end position="38"/>
    </location>
</feature>
<organism evidence="4 5">
    <name type="scientific">Mortierella alpina</name>
    <name type="common">Oleaginous fungus</name>
    <name type="synonym">Mortierella renispora</name>
    <dbReference type="NCBI Taxonomy" id="64518"/>
    <lineage>
        <taxon>Eukaryota</taxon>
        <taxon>Fungi</taxon>
        <taxon>Fungi incertae sedis</taxon>
        <taxon>Mucoromycota</taxon>
        <taxon>Mortierellomycotina</taxon>
        <taxon>Mortierellomycetes</taxon>
        <taxon>Mortierellales</taxon>
        <taxon>Mortierellaceae</taxon>
        <taxon>Mortierella</taxon>
    </lineage>
</organism>
<protein>
    <submittedName>
        <fullName evidence="4">Uncharacterized protein</fullName>
    </submittedName>
</protein>
<keyword evidence="2" id="KW-1133">Transmembrane helix</keyword>
<feature type="signal peptide" evidence="3">
    <location>
        <begin position="1"/>
        <end position="24"/>
    </location>
</feature>
<dbReference type="AlphaFoldDB" id="A0A9P8A6Z1"/>
<keyword evidence="2" id="KW-0812">Transmembrane</keyword>
<evidence type="ECO:0000256" key="2">
    <source>
        <dbReference type="SAM" id="Phobius"/>
    </source>
</evidence>
<feature type="transmembrane region" description="Helical" evidence="2">
    <location>
        <begin position="53"/>
        <end position="72"/>
    </location>
</feature>
<comment type="caution">
    <text evidence="4">The sequence shown here is derived from an EMBL/GenBank/DDBJ whole genome shotgun (WGS) entry which is preliminary data.</text>
</comment>